<reference evidence="2" key="1">
    <citation type="journal article" date="2023" name="Mol. Phylogenet. Evol.">
        <title>Genome-scale phylogeny and comparative genomics of the fungal order Sordariales.</title>
        <authorList>
            <person name="Hensen N."/>
            <person name="Bonometti L."/>
            <person name="Westerberg I."/>
            <person name="Brannstrom I.O."/>
            <person name="Guillou S."/>
            <person name="Cros-Aarteil S."/>
            <person name="Calhoun S."/>
            <person name="Haridas S."/>
            <person name="Kuo A."/>
            <person name="Mondo S."/>
            <person name="Pangilinan J."/>
            <person name="Riley R."/>
            <person name="LaButti K."/>
            <person name="Andreopoulos B."/>
            <person name="Lipzen A."/>
            <person name="Chen C."/>
            <person name="Yan M."/>
            <person name="Daum C."/>
            <person name="Ng V."/>
            <person name="Clum A."/>
            <person name="Steindorff A."/>
            <person name="Ohm R.A."/>
            <person name="Martin F."/>
            <person name="Silar P."/>
            <person name="Natvig D.O."/>
            <person name="Lalanne C."/>
            <person name="Gautier V."/>
            <person name="Ament-Velasquez S.L."/>
            <person name="Kruys A."/>
            <person name="Hutchinson M.I."/>
            <person name="Powell A.J."/>
            <person name="Barry K."/>
            <person name="Miller A.N."/>
            <person name="Grigoriev I.V."/>
            <person name="Debuchy R."/>
            <person name="Gladieux P."/>
            <person name="Hiltunen Thoren M."/>
            <person name="Johannesson H."/>
        </authorList>
    </citation>
    <scope>NUCLEOTIDE SEQUENCE</scope>
    <source>
        <strain evidence="2">CBS 141.50</strain>
    </source>
</reference>
<reference evidence="2" key="2">
    <citation type="submission" date="2023-05" db="EMBL/GenBank/DDBJ databases">
        <authorList>
            <consortium name="Lawrence Berkeley National Laboratory"/>
            <person name="Steindorff A."/>
            <person name="Hensen N."/>
            <person name="Bonometti L."/>
            <person name="Westerberg I."/>
            <person name="Brannstrom I.O."/>
            <person name="Guillou S."/>
            <person name="Cros-Aarteil S."/>
            <person name="Calhoun S."/>
            <person name="Haridas S."/>
            <person name="Kuo A."/>
            <person name="Mondo S."/>
            <person name="Pangilinan J."/>
            <person name="Riley R."/>
            <person name="Labutti K."/>
            <person name="Andreopoulos B."/>
            <person name="Lipzen A."/>
            <person name="Chen C."/>
            <person name="Yanf M."/>
            <person name="Daum C."/>
            <person name="Ng V."/>
            <person name="Clum A."/>
            <person name="Ohm R."/>
            <person name="Martin F."/>
            <person name="Silar P."/>
            <person name="Natvig D."/>
            <person name="Lalanne C."/>
            <person name="Gautier V."/>
            <person name="Ament-Velasquez S.L."/>
            <person name="Kruys A."/>
            <person name="Hutchinson M.I."/>
            <person name="Powell A.J."/>
            <person name="Barry K."/>
            <person name="Miller A.N."/>
            <person name="Grigoriev I.V."/>
            <person name="Debuchy R."/>
            <person name="Gladieux P."/>
            <person name="Thoren M.H."/>
            <person name="Johannesson H."/>
        </authorList>
    </citation>
    <scope>NUCLEOTIDE SEQUENCE</scope>
    <source>
        <strain evidence="2">CBS 141.50</strain>
    </source>
</reference>
<evidence type="ECO:0000313" key="3">
    <source>
        <dbReference type="Proteomes" id="UP001302676"/>
    </source>
</evidence>
<evidence type="ECO:0000313" key="2">
    <source>
        <dbReference type="EMBL" id="KAK4144484.1"/>
    </source>
</evidence>
<dbReference type="InterPro" id="IPR002575">
    <property type="entry name" value="Aminoglycoside_PTrfase"/>
</dbReference>
<dbReference type="Pfam" id="PF01636">
    <property type="entry name" value="APH"/>
    <property type="match status" value="1"/>
</dbReference>
<dbReference type="PANTHER" id="PTHR21310">
    <property type="entry name" value="AMINOGLYCOSIDE PHOSPHOTRANSFERASE-RELATED-RELATED"/>
    <property type="match status" value="1"/>
</dbReference>
<proteinExistence type="predicted"/>
<accession>A0AAN6V4U9</accession>
<comment type="caution">
    <text evidence="2">The sequence shown here is derived from an EMBL/GenBank/DDBJ whole genome shotgun (WGS) entry which is preliminary data.</text>
</comment>
<dbReference type="EMBL" id="MU853576">
    <property type="protein sequence ID" value="KAK4144484.1"/>
    <property type="molecule type" value="Genomic_DNA"/>
</dbReference>
<feature type="domain" description="Aminoglycoside phosphotransferase" evidence="1">
    <location>
        <begin position="100"/>
        <end position="279"/>
    </location>
</feature>
<keyword evidence="3" id="KW-1185">Reference proteome</keyword>
<dbReference type="GeneID" id="87820156"/>
<dbReference type="Gene3D" id="3.90.1200.10">
    <property type="match status" value="1"/>
</dbReference>
<dbReference type="SUPFAM" id="SSF56112">
    <property type="entry name" value="Protein kinase-like (PK-like)"/>
    <property type="match status" value="1"/>
</dbReference>
<dbReference type="PANTHER" id="PTHR21310:SF15">
    <property type="entry name" value="AMINOGLYCOSIDE PHOSPHOTRANSFERASE DOMAIN-CONTAINING PROTEIN"/>
    <property type="match status" value="1"/>
</dbReference>
<sequence>MPNERPSAHWLGSSALQPGVLDDQIQAVLSRANFRHLEKVALAARLQDKAITDSNLTCIIDPSAFAHGFNNVIFEVAFSDSVYWIARIQHVTIDASEAEDNTADLLSDITTMRVIKERTTIPVPTVHAYDVSPSNEVGYPYVLMEALPGRILGGPIAKQVPLEHLPKVAKQLAGVLFQLHARLAFERLGRLWSGDDGNGPVEWFYAERQEDNRQALQSHYQDKEWLAACWVLKTAVSHIIIEPRLRGPFPLCHLDLHYGDILFDDDYNLTGVIDWSGAQTVPLERLAVSPEFITFPAGLAEVNTSIVAFRELVREQLRLLENSRQGDEGEQIPQSTFSDLFGTRRAEITHRCTYSRPYRALWDGRMVAKLIYGIHVSWTQLVDAYGETELC</sequence>
<dbReference type="GO" id="GO:0016301">
    <property type="term" value="F:kinase activity"/>
    <property type="evidence" value="ECO:0007669"/>
    <property type="project" value="UniProtKB-KW"/>
</dbReference>
<evidence type="ECO:0000259" key="1">
    <source>
        <dbReference type="Pfam" id="PF01636"/>
    </source>
</evidence>
<keyword evidence="2" id="KW-0808">Transferase</keyword>
<dbReference type="RefSeq" id="XP_062637855.1">
    <property type="nucleotide sequence ID" value="XM_062783543.1"/>
</dbReference>
<dbReference type="Proteomes" id="UP001302676">
    <property type="component" value="Unassembled WGS sequence"/>
</dbReference>
<dbReference type="InterPro" id="IPR011009">
    <property type="entry name" value="Kinase-like_dom_sf"/>
</dbReference>
<dbReference type="InterPro" id="IPR051678">
    <property type="entry name" value="AGP_Transferase"/>
</dbReference>
<organism evidence="2 3">
    <name type="scientific">Dichotomopilus funicola</name>
    <dbReference type="NCBI Taxonomy" id="1934379"/>
    <lineage>
        <taxon>Eukaryota</taxon>
        <taxon>Fungi</taxon>
        <taxon>Dikarya</taxon>
        <taxon>Ascomycota</taxon>
        <taxon>Pezizomycotina</taxon>
        <taxon>Sordariomycetes</taxon>
        <taxon>Sordariomycetidae</taxon>
        <taxon>Sordariales</taxon>
        <taxon>Chaetomiaceae</taxon>
        <taxon>Dichotomopilus</taxon>
    </lineage>
</organism>
<protein>
    <submittedName>
        <fullName evidence="2">Kinase-like protein</fullName>
    </submittedName>
</protein>
<dbReference type="AlphaFoldDB" id="A0AAN6V4U9"/>
<name>A0AAN6V4U9_9PEZI</name>
<keyword evidence="2" id="KW-0418">Kinase</keyword>
<gene>
    <name evidence="2" type="ORF">C8A04DRAFT_36488</name>
</gene>